<dbReference type="AlphaFoldDB" id="A0AA39XYD8"/>
<accession>A0AA39XYD8</accession>
<proteinExistence type="predicted"/>
<reference evidence="1" key="1">
    <citation type="submission" date="2023-06" db="EMBL/GenBank/DDBJ databases">
        <title>Multi-omics analyses reveal the molecular pathogenesis toolkit of Lasiodiplodia hormozganensis, a cross-kingdom pathogen.</title>
        <authorList>
            <person name="Felix C."/>
            <person name="Meneses R."/>
            <person name="Goncalves M.F.M."/>
            <person name="Tilleman L."/>
            <person name="Duarte A.S."/>
            <person name="Jorrin-Novo J.V."/>
            <person name="Van De Peer Y."/>
            <person name="Deforce D."/>
            <person name="Van Nieuwerburgh F."/>
            <person name="Esteves A.C."/>
            <person name="Alves A."/>
        </authorList>
    </citation>
    <scope>NUCLEOTIDE SEQUENCE</scope>
    <source>
        <strain evidence="1">CBS 339.90</strain>
    </source>
</reference>
<protein>
    <submittedName>
        <fullName evidence="1">Uncharacterized protein</fullName>
    </submittedName>
</protein>
<keyword evidence="2" id="KW-1185">Reference proteome</keyword>
<gene>
    <name evidence="1" type="ORF">DIS24_g9090</name>
</gene>
<evidence type="ECO:0000313" key="1">
    <source>
        <dbReference type="EMBL" id="KAK0642384.1"/>
    </source>
</evidence>
<name>A0AA39XYD8_9PEZI</name>
<dbReference type="EMBL" id="JAUJDW010000075">
    <property type="protein sequence ID" value="KAK0642384.1"/>
    <property type="molecule type" value="Genomic_DNA"/>
</dbReference>
<sequence>MTGRFVELVSIGDPITAEKLLSNLRPEFFCQQPRWNIHKRDIPWSIYMTHDVLLQATTYLVVCSTKQSRNRIVKERLEDMFTWGQGESSVPGKFVDPFMLHLTITQEAFLEAKSIITDMRYRLYDQLDQVDRYCMKNPEDRERDELEALTIGLHTVSQDTDSMSASADMANLILRRISDAHRRYASFERDQSRKDGLEKTRDAINYLSISIESQLRWLASYKSRKDIAMNLVSVNMSWKVTELIARRSSIS</sequence>
<evidence type="ECO:0000313" key="2">
    <source>
        <dbReference type="Proteomes" id="UP001175001"/>
    </source>
</evidence>
<comment type="caution">
    <text evidence="1">The sequence shown here is derived from an EMBL/GenBank/DDBJ whole genome shotgun (WGS) entry which is preliminary data.</text>
</comment>
<dbReference type="Proteomes" id="UP001175001">
    <property type="component" value="Unassembled WGS sequence"/>
</dbReference>
<organism evidence="1 2">
    <name type="scientific">Lasiodiplodia hormozganensis</name>
    <dbReference type="NCBI Taxonomy" id="869390"/>
    <lineage>
        <taxon>Eukaryota</taxon>
        <taxon>Fungi</taxon>
        <taxon>Dikarya</taxon>
        <taxon>Ascomycota</taxon>
        <taxon>Pezizomycotina</taxon>
        <taxon>Dothideomycetes</taxon>
        <taxon>Dothideomycetes incertae sedis</taxon>
        <taxon>Botryosphaeriales</taxon>
        <taxon>Botryosphaeriaceae</taxon>
        <taxon>Lasiodiplodia</taxon>
    </lineage>
</organism>